<organism evidence="13 14">
    <name type="scientific">Acidiluteibacter ferrifornacis</name>
    <dbReference type="NCBI Taxonomy" id="2692424"/>
    <lineage>
        <taxon>Bacteria</taxon>
        <taxon>Pseudomonadati</taxon>
        <taxon>Bacteroidota</taxon>
        <taxon>Flavobacteriia</taxon>
        <taxon>Flavobacteriales</taxon>
        <taxon>Cryomorphaceae</taxon>
        <taxon>Acidiluteibacter</taxon>
    </lineage>
</organism>
<evidence type="ECO:0000256" key="5">
    <source>
        <dbReference type="ARBA" id="ARBA00022630"/>
    </source>
</evidence>
<dbReference type="Proteomes" id="UP000470771">
    <property type="component" value="Unassembled WGS sequence"/>
</dbReference>
<gene>
    <name evidence="13" type="primary">metF</name>
    <name evidence="13" type="ORF">GQN54_02065</name>
</gene>
<accession>A0A6N9NGF6</accession>
<keyword evidence="4" id="KW-0028">Amino-acid biosynthesis</keyword>
<comment type="pathway">
    <text evidence="10">Amino-acid biosynthesis; L-methionine biosynthesis via de novo pathway.</text>
</comment>
<evidence type="ECO:0000256" key="10">
    <source>
        <dbReference type="ARBA" id="ARBA00034478"/>
    </source>
</evidence>
<dbReference type="AlphaFoldDB" id="A0A6N9NGF6"/>
<dbReference type="Pfam" id="PF02219">
    <property type="entry name" value="MTHFR"/>
    <property type="match status" value="1"/>
</dbReference>
<evidence type="ECO:0000313" key="13">
    <source>
        <dbReference type="EMBL" id="NBG64884.1"/>
    </source>
</evidence>
<dbReference type="GO" id="GO:0005829">
    <property type="term" value="C:cytosol"/>
    <property type="evidence" value="ECO:0007669"/>
    <property type="project" value="InterPro"/>
</dbReference>
<evidence type="ECO:0000256" key="8">
    <source>
        <dbReference type="ARBA" id="ARBA00023027"/>
    </source>
</evidence>
<evidence type="ECO:0000313" key="14">
    <source>
        <dbReference type="Proteomes" id="UP000470771"/>
    </source>
</evidence>
<evidence type="ECO:0000256" key="7">
    <source>
        <dbReference type="ARBA" id="ARBA00023002"/>
    </source>
</evidence>
<sequence length="317" mass="35879">MKVSELLKNTKKTLFSFEILPPLKGKSIQSIYDGIDPLIEFNPAFINVTYHREEFIYKKREKGYLEKFSIKKRPGTVGICAAISNKYQTPSVAHLICGGFTKEETENALIDLNFLGVNNVLALRGDPIKTEQYFVPEEGGNEYAVDLVKQIINLNNGNYIEENIENAAPTNFCIGVSGYPEKHSEAPNMKEDIIRLKAKIDAGAEYIVTQMFFDNQKFFNFVNLCRENGIEVPIVPGIKPIATKRQLQILPKLFHIDLPEELTDLVEACTTTEEVKTVGEKWALKQCKELIDYGVPCIHFYTMGKSNAVRNIAKEIF</sequence>
<dbReference type="GO" id="GO:0071949">
    <property type="term" value="F:FAD binding"/>
    <property type="evidence" value="ECO:0007669"/>
    <property type="project" value="TreeGrafter"/>
</dbReference>
<dbReference type="Gene3D" id="3.20.20.220">
    <property type="match status" value="1"/>
</dbReference>
<evidence type="ECO:0000256" key="1">
    <source>
        <dbReference type="ARBA" id="ARBA00001974"/>
    </source>
</evidence>
<protein>
    <recommendedName>
        <fullName evidence="12">Methylenetetrahydrofolate reductase</fullName>
        <ecNumber evidence="12">1.5.1.54</ecNumber>
    </recommendedName>
</protein>
<proteinExistence type="inferred from homology"/>
<evidence type="ECO:0000256" key="4">
    <source>
        <dbReference type="ARBA" id="ARBA00022605"/>
    </source>
</evidence>
<dbReference type="EC" id="1.5.1.54" evidence="12"/>
<evidence type="ECO:0000256" key="12">
    <source>
        <dbReference type="RuleBase" id="RU003862"/>
    </source>
</evidence>
<dbReference type="UniPathway" id="UPA00193"/>
<keyword evidence="5 12" id="KW-0285">Flavoprotein</keyword>
<name>A0A6N9NGF6_9FLAO</name>
<dbReference type="PANTHER" id="PTHR45754:SF3">
    <property type="entry name" value="METHYLENETETRAHYDROFOLATE REDUCTASE (NADPH)"/>
    <property type="match status" value="1"/>
</dbReference>
<keyword evidence="9" id="KW-0486">Methionine biosynthesis</keyword>
<dbReference type="RefSeq" id="WP_160631852.1">
    <property type="nucleotide sequence ID" value="NZ_WWNE01000003.1"/>
</dbReference>
<evidence type="ECO:0000256" key="11">
    <source>
        <dbReference type="ARBA" id="ARBA00048628"/>
    </source>
</evidence>
<dbReference type="InterPro" id="IPR004620">
    <property type="entry name" value="MTHF_reductase_bac"/>
</dbReference>
<evidence type="ECO:0000256" key="3">
    <source>
        <dbReference type="ARBA" id="ARBA00006743"/>
    </source>
</evidence>
<dbReference type="GO" id="GO:0035999">
    <property type="term" value="P:tetrahydrofolate interconversion"/>
    <property type="evidence" value="ECO:0007669"/>
    <property type="project" value="UniProtKB-UniPathway"/>
</dbReference>
<dbReference type="GO" id="GO:0106312">
    <property type="term" value="F:methylenetetrahydrofolate reductase (NADH) activity"/>
    <property type="evidence" value="ECO:0007669"/>
    <property type="project" value="UniProtKB-EC"/>
</dbReference>
<comment type="caution">
    <text evidence="13">The sequence shown here is derived from an EMBL/GenBank/DDBJ whole genome shotgun (WGS) entry which is preliminary data.</text>
</comment>
<dbReference type="InterPro" id="IPR003171">
    <property type="entry name" value="Mehydrof_redctse-like"/>
</dbReference>
<keyword evidence="7 12" id="KW-0560">Oxidoreductase</keyword>
<dbReference type="EMBL" id="WWNE01000003">
    <property type="protein sequence ID" value="NBG64884.1"/>
    <property type="molecule type" value="Genomic_DNA"/>
</dbReference>
<keyword evidence="8" id="KW-0520">NAD</keyword>
<comment type="similarity">
    <text evidence="3 12">Belongs to the methylenetetrahydrofolate reductase family.</text>
</comment>
<evidence type="ECO:0000256" key="6">
    <source>
        <dbReference type="ARBA" id="ARBA00022827"/>
    </source>
</evidence>
<keyword evidence="14" id="KW-1185">Reference proteome</keyword>
<comment type="cofactor">
    <cofactor evidence="1 12">
        <name>FAD</name>
        <dbReference type="ChEBI" id="CHEBI:57692"/>
    </cofactor>
</comment>
<evidence type="ECO:0000256" key="9">
    <source>
        <dbReference type="ARBA" id="ARBA00023167"/>
    </source>
</evidence>
<keyword evidence="6 12" id="KW-0274">FAD</keyword>
<dbReference type="CDD" id="cd00537">
    <property type="entry name" value="MTHFR"/>
    <property type="match status" value="1"/>
</dbReference>
<dbReference type="NCBIfam" id="TIGR00676">
    <property type="entry name" value="fadh2"/>
    <property type="match status" value="1"/>
</dbReference>
<dbReference type="InterPro" id="IPR029041">
    <property type="entry name" value="FAD-linked_oxidoreductase-like"/>
</dbReference>
<dbReference type="PANTHER" id="PTHR45754">
    <property type="entry name" value="METHYLENETETRAHYDROFOLATE REDUCTASE"/>
    <property type="match status" value="1"/>
</dbReference>
<dbReference type="GO" id="GO:0009086">
    <property type="term" value="P:methionine biosynthetic process"/>
    <property type="evidence" value="ECO:0007669"/>
    <property type="project" value="UniProtKB-KW"/>
</dbReference>
<reference evidence="13 14" key="1">
    <citation type="submission" date="2019-12" db="EMBL/GenBank/DDBJ databases">
        <authorList>
            <person name="Zhao J."/>
        </authorList>
    </citation>
    <scope>NUCLEOTIDE SEQUENCE [LARGE SCALE GENOMIC DNA]</scope>
    <source>
        <strain evidence="13 14">S-15</strain>
    </source>
</reference>
<dbReference type="SUPFAM" id="SSF51730">
    <property type="entry name" value="FAD-linked oxidoreductase"/>
    <property type="match status" value="1"/>
</dbReference>
<comment type="catalytic activity">
    <reaction evidence="11">
        <text>(6S)-5-methyl-5,6,7,8-tetrahydrofolate + NAD(+) = (6R)-5,10-methylene-5,6,7,8-tetrahydrofolate + NADH + H(+)</text>
        <dbReference type="Rhea" id="RHEA:19821"/>
        <dbReference type="ChEBI" id="CHEBI:15378"/>
        <dbReference type="ChEBI" id="CHEBI:15636"/>
        <dbReference type="ChEBI" id="CHEBI:18608"/>
        <dbReference type="ChEBI" id="CHEBI:57540"/>
        <dbReference type="ChEBI" id="CHEBI:57945"/>
        <dbReference type="EC" id="1.5.1.54"/>
    </reaction>
    <physiologicalReaction direction="right-to-left" evidence="11">
        <dbReference type="Rhea" id="RHEA:19823"/>
    </physiologicalReaction>
</comment>
<evidence type="ECO:0000256" key="2">
    <source>
        <dbReference type="ARBA" id="ARBA00004777"/>
    </source>
</evidence>
<comment type="pathway">
    <text evidence="2 12">One-carbon metabolism; tetrahydrofolate interconversion.</text>
</comment>